<dbReference type="GeneID" id="69462743"/>
<gene>
    <name evidence="3" type="ORF">I9054_009995</name>
</gene>
<dbReference type="eggNOG" id="ENOG5031NQG">
    <property type="taxonomic scope" value="Bacteria"/>
</dbReference>
<dbReference type="EMBL" id="CP092085">
    <property type="protein sequence ID" value="UUN99748.1"/>
    <property type="molecule type" value="Genomic_DNA"/>
</dbReference>
<dbReference type="RefSeq" id="WP_004830561.1">
    <property type="nucleotide sequence ID" value="NZ_BBLJ01000076.1"/>
</dbReference>
<dbReference type="KEGG" id="aber:BSR55_11505"/>
<proteinExistence type="predicted"/>
<dbReference type="STRING" id="106648.GCA_000753985_00137"/>
<protein>
    <submittedName>
        <fullName evidence="3">Internalin</fullName>
    </submittedName>
</protein>
<sequence>MNKKFLICGAIATALLVSACVKKEEPKETEQEKVETAQTAASEPAQFESLPSAEQNTQQVEIPAHVEVERTETANTTTEIRREPTHEALATTQAAENKPAATEAKPAKAESVKTETAQTAPKTQTAPKANSGTAQSEDDAVAAAIAAATPALKN</sequence>
<dbReference type="AlphaFoldDB" id="A0A0A8TRV6"/>
<reference evidence="3" key="1">
    <citation type="submission" date="2022-02" db="EMBL/GenBank/DDBJ databases">
        <title>Characterization of Tn125 harboring carbapenem-resistant Acinetobacter bereziniae clinical isolates.</title>
        <authorList>
            <person name="Wong N.-K."/>
            <person name="Pan Q."/>
        </authorList>
    </citation>
    <scope>NUCLEOTIDE SEQUENCE</scope>
    <source>
        <strain evidence="3">GD03393</strain>
    </source>
</reference>
<evidence type="ECO:0000256" key="1">
    <source>
        <dbReference type="SAM" id="MobiDB-lite"/>
    </source>
</evidence>
<feature type="compositionally biased region" description="Low complexity" evidence="1">
    <location>
        <begin position="116"/>
        <end position="129"/>
    </location>
</feature>
<feature type="compositionally biased region" description="Basic and acidic residues" evidence="1">
    <location>
        <begin position="24"/>
        <end position="35"/>
    </location>
</feature>
<evidence type="ECO:0000256" key="2">
    <source>
        <dbReference type="SAM" id="SignalP"/>
    </source>
</evidence>
<feature type="chain" id="PRO_5010411086" evidence="2">
    <location>
        <begin position="20"/>
        <end position="154"/>
    </location>
</feature>
<keyword evidence="2" id="KW-0732">Signal</keyword>
<organism evidence="3 4">
    <name type="scientific">Acinetobacter bereziniae</name>
    <name type="common">Acinetobacter genomosp. 10</name>
    <dbReference type="NCBI Taxonomy" id="106648"/>
    <lineage>
        <taxon>Bacteria</taxon>
        <taxon>Pseudomonadati</taxon>
        <taxon>Pseudomonadota</taxon>
        <taxon>Gammaproteobacteria</taxon>
        <taxon>Moraxellales</taxon>
        <taxon>Moraxellaceae</taxon>
        <taxon>Acinetobacter</taxon>
    </lineage>
</organism>
<dbReference type="Proteomes" id="UP000644140">
    <property type="component" value="Chromosome"/>
</dbReference>
<dbReference type="PROSITE" id="PS51257">
    <property type="entry name" value="PROKAR_LIPOPROTEIN"/>
    <property type="match status" value="1"/>
</dbReference>
<feature type="compositionally biased region" description="Low complexity" evidence="1">
    <location>
        <begin position="94"/>
        <end position="104"/>
    </location>
</feature>
<name>A0A0A8TRV6_ACIBZ</name>
<feature type="signal peptide" evidence="2">
    <location>
        <begin position="1"/>
        <end position="19"/>
    </location>
</feature>
<evidence type="ECO:0000313" key="3">
    <source>
        <dbReference type="EMBL" id="UUN99748.1"/>
    </source>
</evidence>
<evidence type="ECO:0000313" key="4">
    <source>
        <dbReference type="Proteomes" id="UP000644140"/>
    </source>
</evidence>
<feature type="region of interest" description="Disordered" evidence="1">
    <location>
        <begin position="24"/>
        <end position="138"/>
    </location>
</feature>
<accession>A0A0A8TRV6</accession>